<dbReference type="InterPro" id="IPR036388">
    <property type="entry name" value="WH-like_DNA-bd_sf"/>
</dbReference>
<feature type="domain" description="HTH luxR-type" evidence="3">
    <location>
        <begin position="858"/>
        <end position="923"/>
    </location>
</feature>
<dbReference type="SMART" id="SM00421">
    <property type="entry name" value="HTH_LUXR"/>
    <property type="match status" value="1"/>
</dbReference>
<dbReference type="KEGG" id="daur:Daura_13595"/>
<sequence>MIVQSLTRSVPLRGRQDECQAIDEFAATVRSGLSATLVLVGEAGIGKTRLLQHAAGAAADLHVACVVGVEPESRLAYAALHRLLRPYLDRIDTLPEPQRAALAGAFGLAAGETADRFLVGLATLTVLAGIAECLPLVCLVDDAHWLDRETAAVLAFVARRLHADSIGLLIAVRDDPALTRTLDGLPTIALGGLPDRAARDVLTLAAPGQVAPQVATRLVAETRGNPLALIELTTELTEDQLAGGASLPARLPLSERMEAHFLRRVRLLPPATLSLLLIASVAPPDDAAVTWRAAALLGLPADAPDPALTEGILTAATTLAFRHPLIRSAVYSGAQPAERRRVHAALAEAIDRDADPDRRAWHLAEATAGLDEQVAAELERASQRARARGGYAMLAAFLSRAAELTPDPEQRTRRLFGATQAHLVAGDPVAAELRLGQVRSGLRTPELRATAHRLRAAIAWFGGNVTTVNSATMLEVATDPDVPGDLRRGMLFEAVTVAMLAQRHTIGTTLADVARAALRAPGDRRDPAPTVQLLLDAFATRVAVGYTEAVPHLRAAVAALCVEPELSHGSVPFTMIGQFAAEDLWDDEGHLRHLRHAETLARQRGALHALYSVLYGLGAAATWAGDFARAEAHYAEAADVGTMIGVPPDDLARQVELLAWRGHEAQTRAAADVALTVWDAQRGYAVLGSHARNALTVLELGLGRYQEALSFALPGLADSTVAHGNRMLPNLVEAAVRAGDHPTARTALARLTDRATASGTPWALGVLARSRALLAADTDADALYREAAGHLAATRMATELARTRLLHGEWLRRRRRRTEARVHLQAAHDAFTGMGAATFAERARVELLATGRRARSRAGAPDLDLTPQEARVAALAAEGATNAEIATRLFITASTVEYHLNKIFRKLDITSRRQLARTLRPAPD</sequence>
<dbReference type="GO" id="GO:0004016">
    <property type="term" value="F:adenylate cyclase activity"/>
    <property type="evidence" value="ECO:0007669"/>
    <property type="project" value="TreeGrafter"/>
</dbReference>
<proteinExistence type="predicted"/>
<dbReference type="GO" id="GO:0005737">
    <property type="term" value="C:cytoplasm"/>
    <property type="evidence" value="ECO:0007669"/>
    <property type="project" value="TreeGrafter"/>
</dbReference>
<dbReference type="PANTHER" id="PTHR16305">
    <property type="entry name" value="TESTICULAR SOLUBLE ADENYLYL CYCLASE"/>
    <property type="match status" value="1"/>
</dbReference>
<dbReference type="RefSeq" id="WP_211273658.1">
    <property type="nucleotide sequence ID" value="NZ_CP073767.1"/>
</dbReference>
<name>A0A9Q9IQE3_9ACTN</name>
<dbReference type="CDD" id="cd06170">
    <property type="entry name" value="LuxR_C_like"/>
    <property type="match status" value="1"/>
</dbReference>
<evidence type="ECO:0000313" key="5">
    <source>
        <dbReference type="Proteomes" id="UP001058003"/>
    </source>
</evidence>
<dbReference type="InterPro" id="IPR016032">
    <property type="entry name" value="Sig_transdc_resp-reg_C-effctor"/>
</dbReference>
<keyword evidence="1" id="KW-0547">Nucleotide-binding</keyword>
<keyword evidence="5" id="KW-1185">Reference proteome</keyword>
<dbReference type="Gene3D" id="1.10.10.10">
    <property type="entry name" value="Winged helix-like DNA-binding domain superfamily/Winged helix DNA-binding domain"/>
    <property type="match status" value="1"/>
</dbReference>
<dbReference type="GO" id="GO:0003677">
    <property type="term" value="F:DNA binding"/>
    <property type="evidence" value="ECO:0007669"/>
    <property type="project" value="InterPro"/>
</dbReference>
<evidence type="ECO:0000256" key="2">
    <source>
        <dbReference type="ARBA" id="ARBA00022840"/>
    </source>
</evidence>
<dbReference type="EMBL" id="CP073767">
    <property type="protein sequence ID" value="UWZ57103.1"/>
    <property type="molecule type" value="Genomic_DNA"/>
</dbReference>
<evidence type="ECO:0000259" key="3">
    <source>
        <dbReference type="PROSITE" id="PS50043"/>
    </source>
</evidence>
<dbReference type="InterPro" id="IPR041664">
    <property type="entry name" value="AAA_16"/>
</dbReference>
<dbReference type="Pfam" id="PF13191">
    <property type="entry name" value="AAA_16"/>
    <property type="match status" value="1"/>
</dbReference>
<evidence type="ECO:0000313" key="4">
    <source>
        <dbReference type="EMBL" id="UWZ57103.1"/>
    </source>
</evidence>
<dbReference type="SUPFAM" id="SSF46894">
    <property type="entry name" value="C-terminal effector domain of the bipartite response regulators"/>
    <property type="match status" value="1"/>
</dbReference>
<dbReference type="GO" id="GO:0005524">
    <property type="term" value="F:ATP binding"/>
    <property type="evidence" value="ECO:0007669"/>
    <property type="project" value="UniProtKB-KW"/>
</dbReference>
<protein>
    <submittedName>
        <fullName evidence="4">AAA family ATPase</fullName>
    </submittedName>
</protein>
<evidence type="ECO:0000256" key="1">
    <source>
        <dbReference type="ARBA" id="ARBA00022741"/>
    </source>
</evidence>
<dbReference type="PRINTS" id="PR00038">
    <property type="entry name" value="HTHLUXR"/>
</dbReference>
<accession>A0A9Q9IQE3</accession>
<dbReference type="InterPro" id="IPR027417">
    <property type="entry name" value="P-loop_NTPase"/>
</dbReference>
<dbReference type="Proteomes" id="UP001058003">
    <property type="component" value="Chromosome"/>
</dbReference>
<dbReference type="Pfam" id="PF00196">
    <property type="entry name" value="GerE"/>
    <property type="match status" value="1"/>
</dbReference>
<dbReference type="PROSITE" id="PS50043">
    <property type="entry name" value="HTH_LUXR_2"/>
    <property type="match status" value="1"/>
</dbReference>
<dbReference type="PANTHER" id="PTHR16305:SF35">
    <property type="entry name" value="TRANSCRIPTIONAL ACTIVATOR DOMAIN"/>
    <property type="match status" value="1"/>
</dbReference>
<dbReference type="AlphaFoldDB" id="A0A9Q9IQE3"/>
<reference evidence="4" key="1">
    <citation type="submission" date="2021-04" db="EMBL/GenBank/DDBJ databases">
        <title>Dactylosporangium aurantiacum NRRL B-8018 full assembly.</title>
        <authorList>
            <person name="Hartkoorn R.C."/>
            <person name="Beaudoing E."/>
            <person name="Hot D."/>
        </authorList>
    </citation>
    <scope>NUCLEOTIDE SEQUENCE</scope>
    <source>
        <strain evidence="4">NRRL B-8018</strain>
    </source>
</reference>
<keyword evidence="2" id="KW-0067">ATP-binding</keyword>
<gene>
    <name evidence="4" type="ORF">Daura_13595</name>
</gene>
<dbReference type="GO" id="GO:0006355">
    <property type="term" value="P:regulation of DNA-templated transcription"/>
    <property type="evidence" value="ECO:0007669"/>
    <property type="project" value="InterPro"/>
</dbReference>
<dbReference type="InterPro" id="IPR000792">
    <property type="entry name" value="Tscrpt_reg_LuxR_C"/>
</dbReference>
<organism evidence="4 5">
    <name type="scientific">Dactylosporangium aurantiacum</name>
    <dbReference type="NCBI Taxonomy" id="35754"/>
    <lineage>
        <taxon>Bacteria</taxon>
        <taxon>Bacillati</taxon>
        <taxon>Actinomycetota</taxon>
        <taxon>Actinomycetes</taxon>
        <taxon>Micromonosporales</taxon>
        <taxon>Micromonosporaceae</taxon>
        <taxon>Dactylosporangium</taxon>
    </lineage>
</organism>
<dbReference type="SUPFAM" id="SSF52540">
    <property type="entry name" value="P-loop containing nucleoside triphosphate hydrolases"/>
    <property type="match status" value="1"/>
</dbReference>